<evidence type="ECO:0000256" key="8">
    <source>
        <dbReference type="ARBA" id="ARBA00022833"/>
    </source>
</evidence>
<keyword evidence="7" id="KW-0833">Ubl conjugation pathway</keyword>
<feature type="compositionally biased region" description="Polar residues" evidence="10">
    <location>
        <begin position="195"/>
        <end position="208"/>
    </location>
</feature>
<dbReference type="STRING" id="56646.A0A2L2THP5"/>
<feature type="region of interest" description="Disordered" evidence="10">
    <location>
        <begin position="308"/>
        <end position="338"/>
    </location>
</feature>
<evidence type="ECO:0000313" key="14">
    <source>
        <dbReference type="Proteomes" id="UP000245910"/>
    </source>
</evidence>
<comment type="catalytic activity">
    <reaction evidence="1">
        <text>[E2 ubiquitin-conjugating enzyme]-S-ubiquitinyl-L-cysteine + [acceptor protein]-L-lysine = [E2 ubiquitin-conjugating enzyme]-L-cysteine + [acceptor protein]-N(6)-ubiquitinyl-L-lysine.</text>
        <dbReference type="EC" id="2.3.2.31"/>
    </reaction>
</comment>
<feature type="compositionally biased region" description="Low complexity" evidence="10">
    <location>
        <begin position="209"/>
        <end position="227"/>
    </location>
</feature>
<dbReference type="InterPro" id="IPR002867">
    <property type="entry name" value="IBR_dom"/>
</dbReference>
<dbReference type="PANTHER" id="PTHR11685">
    <property type="entry name" value="RBR FAMILY RING FINGER AND IBR DOMAIN-CONTAINING"/>
    <property type="match status" value="1"/>
</dbReference>
<feature type="compositionally biased region" description="Basic and acidic residues" evidence="10">
    <location>
        <begin position="310"/>
        <end position="324"/>
    </location>
</feature>
<dbReference type="InterPro" id="IPR001841">
    <property type="entry name" value="Znf_RING"/>
</dbReference>
<dbReference type="SMART" id="SM00647">
    <property type="entry name" value="IBR"/>
    <property type="match status" value="1"/>
</dbReference>
<accession>A0A2L2THP5</accession>
<dbReference type="InterPro" id="IPR013083">
    <property type="entry name" value="Znf_RING/FYVE/PHD"/>
</dbReference>
<keyword evidence="4" id="KW-0479">Metal-binding</keyword>
<keyword evidence="3" id="KW-0808">Transferase</keyword>
<proteinExistence type="predicted"/>
<dbReference type="PROSITE" id="PS50089">
    <property type="entry name" value="ZF_RING_2"/>
    <property type="match status" value="1"/>
</dbReference>
<protein>
    <recommendedName>
        <fullName evidence="2">RBR-type E3 ubiquitin transferase</fullName>
        <ecNumber evidence="2">2.3.2.31</ecNumber>
    </recommendedName>
</protein>
<evidence type="ECO:0000256" key="2">
    <source>
        <dbReference type="ARBA" id="ARBA00012251"/>
    </source>
</evidence>
<evidence type="ECO:0000256" key="9">
    <source>
        <dbReference type="PROSITE-ProRule" id="PRU00175"/>
    </source>
</evidence>
<evidence type="ECO:0000259" key="11">
    <source>
        <dbReference type="PROSITE" id="PS50089"/>
    </source>
</evidence>
<dbReference type="Proteomes" id="UP000245910">
    <property type="component" value="Chromosome III"/>
</dbReference>
<keyword evidence="8" id="KW-0862">Zinc</keyword>
<feature type="compositionally biased region" description="Low complexity" evidence="10">
    <location>
        <begin position="325"/>
        <end position="336"/>
    </location>
</feature>
<dbReference type="GO" id="GO:0016567">
    <property type="term" value="P:protein ubiquitination"/>
    <property type="evidence" value="ECO:0007669"/>
    <property type="project" value="InterPro"/>
</dbReference>
<dbReference type="SUPFAM" id="SSF57850">
    <property type="entry name" value="RING/U-box"/>
    <property type="match status" value="3"/>
</dbReference>
<dbReference type="GO" id="GO:0061630">
    <property type="term" value="F:ubiquitin protein ligase activity"/>
    <property type="evidence" value="ECO:0007669"/>
    <property type="project" value="UniProtKB-EC"/>
</dbReference>
<feature type="compositionally biased region" description="Pro residues" evidence="10">
    <location>
        <begin position="60"/>
        <end position="75"/>
    </location>
</feature>
<dbReference type="PROSITE" id="PS51873">
    <property type="entry name" value="TRIAD"/>
    <property type="match status" value="1"/>
</dbReference>
<evidence type="ECO:0000256" key="1">
    <source>
        <dbReference type="ARBA" id="ARBA00001798"/>
    </source>
</evidence>
<dbReference type="EMBL" id="LN649231">
    <property type="protein sequence ID" value="CEI69519.1"/>
    <property type="molecule type" value="Genomic_DNA"/>
</dbReference>
<evidence type="ECO:0000256" key="4">
    <source>
        <dbReference type="ARBA" id="ARBA00022723"/>
    </source>
</evidence>
<dbReference type="GO" id="GO:0008270">
    <property type="term" value="F:zinc ion binding"/>
    <property type="evidence" value="ECO:0007669"/>
    <property type="project" value="UniProtKB-KW"/>
</dbReference>
<keyword evidence="14" id="KW-1185">Reference proteome</keyword>
<feature type="domain" description="RING-type" evidence="12">
    <location>
        <begin position="398"/>
        <end position="696"/>
    </location>
</feature>
<feature type="region of interest" description="Disordered" evidence="10">
    <location>
        <begin position="186"/>
        <end position="283"/>
    </location>
</feature>
<evidence type="ECO:0000256" key="5">
    <source>
        <dbReference type="ARBA" id="ARBA00022737"/>
    </source>
</evidence>
<keyword evidence="5" id="KW-0677">Repeat</keyword>
<feature type="compositionally biased region" description="Basic and acidic residues" evidence="10">
    <location>
        <begin position="583"/>
        <end position="603"/>
    </location>
</feature>
<dbReference type="CDD" id="cd20335">
    <property type="entry name" value="BRcat_RBR"/>
    <property type="match status" value="1"/>
</dbReference>
<evidence type="ECO:0000256" key="7">
    <source>
        <dbReference type="ARBA" id="ARBA00022786"/>
    </source>
</evidence>
<feature type="compositionally biased region" description="Polar residues" evidence="10">
    <location>
        <begin position="268"/>
        <end position="283"/>
    </location>
</feature>
<dbReference type="InterPro" id="IPR031127">
    <property type="entry name" value="E3_UB_ligase_RBR"/>
</dbReference>
<evidence type="ECO:0000256" key="10">
    <source>
        <dbReference type="SAM" id="MobiDB-lite"/>
    </source>
</evidence>
<dbReference type="AlphaFoldDB" id="A0A2L2THP5"/>
<evidence type="ECO:0000313" key="13">
    <source>
        <dbReference type="EMBL" id="CEI69519.1"/>
    </source>
</evidence>
<dbReference type="Gene3D" id="1.20.120.1750">
    <property type="match status" value="1"/>
</dbReference>
<feature type="region of interest" description="Disordered" evidence="10">
    <location>
        <begin position="1"/>
        <end position="137"/>
    </location>
</feature>
<keyword evidence="6 9" id="KW-0863">Zinc-finger</keyword>
<evidence type="ECO:0000256" key="3">
    <source>
        <dbReference type="ARBA" id="ARBA00022679"/>
    </source>
</evidence>
<evidence type="ECO:0000259" key="12">
    <source>
        <dbReference type="PROSITE" id="PS51873"/>
    </source>
</evidence>
<name>A0A2L2THP5_9HYPO</name>
<feature type="compositionally biased region" description="Low complexity" evidence="10">
    <location>
        <begin position="50"/>
        <end position="59"/>
    </location>
</feature>
<organism evidence="13 14">
    <name type="scientific">Fusarium venenatum</name>
    <dbReference type="NCBI Taxonomy" id="56646"/>
    <lineage>
        <taxon>Eukaryota</taxon>
        <taxon>Fungi</taxon>
        <taxon>Dikarya</taxon>
        <taxon>Ascomycota</taxon>
        <taxon>Pezizomycotina</taxon>
        <taxon>Sordariomycetes</taxon>
        <taxon>Hypocreomycetidae</taxon>
        <taxon>Hypocreales</taxon>
        <taxon>Nectriaceae</taxon>
        <taxon>Fusarium</taxon>
    </lineage>
</organism>
<evidence type="ECO:0000256" key="6">
    <source>
        <dbReference type="ARBA" id="ARBA00022771"/>
    </source>
</evidence>
<reference evidence="14" key="1">
    <citation type="submission" date="2014-10" db="EMBL/GenBank/DDBJ databases">
        <authorList>
            <person name="King R."/>
        </authorList>
    </citation>
    <scope>NUCLEOTIDE SEQUENCE [LARGE SCALE GENOMIC DNA]</scope>
    <source>
        <strain evidence="14">A3/5</strain>
    </source>
</reference>
<dbReference type="InterPro" id="IPR044066">
    <property type="entry name" value="TRIAD_supradom"/>
</dbReference>
<feature type="region of interest" description="Disordered" evidence="10">
    <location>
        <begin position="581"/>
        <end position="603"/>
    </location>
</feature>
<feature type="domain" description="RING-type" evidence="11">
    <location>
        <begin position="402"/>
        <end position="456"/>
    </location>
</feature>
<dbReference type="Gene3D" id="3.30.40.10">
    <property type="entry name" value="Zinc/RING finger domain, C3HC4 (zinc finger)"/>
    <property type="match status" value="1"/>
</dbReference>
<sequence>MLRSLKNKASNVWQKRKASRTISTPPPELQTSSSALAESEVDAEAVIVHNNINNNRTTGNPPPYQDNPYPLPPNSVPSTISTDLEHEQQPRRQPSYPLPPTSVPSTVSTLSNYQHSQDHPTAQGHIEDPLDPEPDPYTLRYVPYTDANPLKNNMFARQAGIYGRVNPDIMGGFGDDDESIWLVDDEETDQEQQQHRNSQTHLAPTESTSQLAFGSSGSPSSHNSQAHLQQPGATPESAPSAQPAFHYQRPSFLDNDDDLLFGPPPGIVTTSGATSNQNGELTSQRGYAPISASILDLTALGVEDFDTEPFDARDHTGLPNERSRTTTATAGPSSSTNPYVNLFEQQDNDMTIAYLLQLEQLESDTANEFRFGQRYQQSAESTDVIVTRQRTARSTVTGDLDCVVCADTKHVDAFPRFSIAATCTHPPSTCLDCIQLSIESDLNSKLWTEIRCPECRELLEYADIQRYANKQTFTKYETIALRAAMSEADNFVWCTSGCGSGQIHESGSAQPIVTCLHCNHRSCFHHNVAWHETLSCDEYDKLLADPENFRSHLELENEKWSEAQQAQLAQLDADRSMAQNLLSEDRAEMRRREDRARQEREQAQKAAKLARQIATRRKKEEAQSNATLSRTTKPCAGCGWAIEKNKGCSHMTCKSPYPSCVYVLPYTCISMSILPSMASNAVMSFAGPVISHTLEDTTIIAEAEVAQL</sequence>
<dbReference type="Pfam" id="PF01485">
    <property type="entry name" value="IBR"/>
    <property type="match status" value="1"/>
</dbReference>
<dbReference type="EC" id="2.3.2.31" evidence="2"/>